<dbReference type="InterPro" id="IPR002376">
    <property type="entry name" value="Formyl_transf_N"/>
</dbReference>
<dbReference type="NCBIfam" id="TIGR00460">
    <property type="entry name" value="fmt"/>
    <property type="match status" value="1"/>
</dbReference>
<evidence type="ECO:0000256" key="1">
    <source>
        <dbReference type="ARBA" id="ARBA00002606"/>
    </source>
</evidence>
<dbReference type="InterPro" id="IPR036477">
    <property type="entry name" value="Formyl_transf_N_sf"/>
</dbReference>
<comment type="caution">
    <text evidence="11">The sequence shown here is derived from an EMBL/GenBank/DDBJ whole genome shotgun (WGS) entry which is preliminary data.</text>
</comment>
<evidence type="ECO:0000256" key="6">
    <source>
        <dbReference type="ARBA" id="ARBA00022917"/>
    </source>
</evidence>
<dbReference type="InterPro" id="IPR037022">
    <property type="entry name" value="Formyl_trans_C_sf"/>
</dbReference>
<dbReference type="PANTHER" id="PTHR11138">
    <property type="entry name" value="METHIONYL-TRNA FORMYLTRANSFERASE"/>
    <property type="match status" value="1"/>
</dbReference>
<dbReference type="EMBL" id="PCXE01000017">
    <property type="protein sequence ID" value="PIR26567.1"/>
    <property type="molecule type" value="Genomic_DNA"/>
</dbReference>
<dbReference type="AlphaFoldDB" id="A0A2H0PX33"/>
<dbReference type="GO" id="GO:0004479">
    <property type="term" value="F:methionyl-tRNA formyltransferase activity"/>
    <property type="evidence" value="ECO:0007669"/>
    <property type="project" value="UniProtKB-UniRule"/>
</dbReference>
<name>A0A2H0PX33_9BACT</name>
<proteinExistence type="inferred from homology"/>
<comment type="catalytic activity">
    <reaction evidence="7 8">
        <text>L-methionyl-tRNA(fMet) + (6R)-10-formyltetrahydrofolate = N-formyl-L-methionyl-tRNA(fMet) + (6S)-5,6,7,8-tetrahydrofolate + H(+)</text>
        <dbReference type="Rhea" id="RHEA:24380"/>
        <dbReference type="Rhea" id="RHEA-COMP:9952"/>
        <dbReference type="Rhea" id="RHEA-COMP:9953"/>
        <dbReference type="ChEBI" id="CHEBI:15378"/>
        <dbReference type="ChEBI" id="CHEBI:57453"/>
        <dbReference type="ChEBI" id="CHEBI:78530"/>
        <dbReference type="ChEBI" id="CHEBI:78844"/>
        <dbReference type="ChEBI" id="CHEBI:195366"/>
        <dbReference type="EC" id="2.1.2.9"/>
    </reaction>
</comment>
<dbReference type="SUPFAM" id="SSF50486">
    <property type="entry name" value="FMT C-terminal domain-like"/>
    <property type="match status" value="1"/>
</dbReference>
<feature type="domain" description="Formyl transferase N-terminal" evidence="9">
    <location>
        <begin position="32"/>
        <end position="209"/>
    </location>
</feature>
<protein>
    <recommendedName>
        <fullName evidence="4 8">Methionyl-tRNA formyltransferase</fullName>
        <ecNumber evidence="3 8">2.1.2.9</ecNumber>
    </recommendedName>
</protein>
<dbReference type="Gene3D" id="3.40.50.170">
    <property type="entry name" value="Formyl transferase, N-terminal domain"/>
    <property type="match status" value="1"/>
</dbReference>
<feature type="binding site" evidence="8">
    <location>
        <begin position="140"/>
        <end position="143"/>
    </location>
    <ligand>
        <name>(6S)-5,6,7,8-tetrahydrofolate</name>
        <dbReference type="ChEBI" id="CHEBI:57453"/>
    </ligand>
</feature>
<dbReference type="HAMAP" id="MF_00182">
    <property type="entry name" value="Formyl_trans"/>
    <property type="match status" value="1"/>
</dbReference>
<dbReference type="PANTHER" id="PTHR11138:SF5">
    <property type="entry name" value="METHIONYL-TRNA FORMYLTRANSFERASE, MITOCHONDRIAL"/>
    <property type="match status" value="1"/>
</dbReference>
<accession>A0A2H0PX33</accession>
<evidence type="ECO:0000313" key="11">
    <source>
        <dbReference type="EMBL" id="PIR26567.1"/>
    </source>
</evidence>
<evidence type="ECO:0000259" key="10">
    <source>
        <dbReference type="Pfam" id="PF02911"/>
    </source>
</evidence>
<dbReference type="Pfam" id="PF02911">
    <property type="entry name" value="Formyl_trans_C"/>
    <property type="match status" value="1"/>
</dbReference>
<organism evidence="11 12">
    <name type="scientific">Candidatus Brennerbacteria bacterium CG11_big_fil_rev_8_21_14_0_20_43_10</name>
    <dbReference type="NCBI Taxonomy" id="1974523"/>
    <lineage>
        <taxon>Bacteria</taxon>
        <taxon>Candidatus Brenneribacteriota</taxon>
    </lineage>
</organism>
<evidence type="ECO:0000256" key="5">
    <source>
        <dbReference type="ARBA" id="ARBA00022679"/>
    </source>
</evidence>
<evidence type="ECO:0000256" key="8">
    <source>
        <dbReference type="HAMAP-Rule" id="MF_00182"/>
    </source>
</evidence>
<dbReference type="Gene3D" id="3.10.25.10">
    <property type="entry name" value="Formyl transferase, C-terminal domain"/>
    <property type="match status" value="1"/>
</dbReference>
<evidence type="ECO:0000313" key="12">
    <source>
        <dbReference type="Proteomes" id="UP000236846"/>
    </source>
</evidence>
<evidence type="ECO:0000256" key="4">
    <source>
        <dbReference type="ARBA" id="ARBA00016014"/>
    </source>
</evidence>
<sequence>MEYYSLIKQKISAKEYRHYRHPYNNSHMHNIKFIFFGSNQFSVLVLKRLIQNGFVPALTITVPDAPVGKKQIITPPLIKSMAQELRIAIAQPTSLKKDLSAAQTIALRHPDIGIVAEYGRFFNKTIIDLFPLGVLVVHPSLLPKWRGVTPIQSALLNGDTETGITIIQLDEHMDHGPILAQEKTPIVPDEYFYELYERLANMGGDLLSCVIPQWLNKKIIPKPQDETKTTFCKKISDMSREDGRVNTSQPIEQTYNQIRAFSTEPGCWLELSMKNEQTITIKILTAHIEHTDIQPEGLIAQKDKFGIVQKNRMLVFDQIQPQGKNKMKTQDFLRGNKDKLDIPVI</sequence>
<comment type="similarity">
    <text evidence="2 8">Belongs to the Fmt family.</text>
</comment>
<evidence type="ECO:0000256" key="2">
    <source>
        <dbReference type="ARBA" id="ARBA00010699"/>
    </source>
</evidence>
<evidence type="ECO:0000259" key="9">
    <source>
        <dbReference type="Pfam" id="PF00551"/>
    </source>
</evidence>
<dbReference type="InterPro" id="IPR005793">
    <property type="entry name" value="Formyl_trans_C"/>
</dbReference>
<dbReference type="CDD" id="cd08646">
    <property type="entry name" value="FMT_core_Met-tRNA-FMT_N"/>
    <property type="match status" value="1"/>
</dbReference>
<dbReference type="InterPro" id="IPR011034">
    <property type="entry name" value="Formyl_transferase-like_C_sf"/>
</dbReference>
<reference evidence="11 12" key="1">
    <citation type="submission" date="2017-09" db="EMBL/GenBank/DDBJ databases">
        <title>Depth-based differentiation of microbial function through sediment-hosted aquifers and enrichment of novel symbionts in the deep terrestrial subsurface.</title>
        <authorList>
            <person name="Probst A.J."/>
            <person name="Ladd B."/>
            <person name="Jarett J.K."/>
            <person name="Geller-Mcgrath D.E."/>
            <person name="Sieber C.M."/>
            <person name="Emerson J.B."/>
            <person name="Anantharaman K."/>
            <person name="Thomas B.C."/>
            <person name="Malmstrom R."/>
            <person name="Stieglmeier M."/>
            <person name="Klingl A."/>
            <person name="Woyke T."/>
            <person name="Ryan C.M."/>
            <person name="Banfield J.F."/>
        </authorList>
    </citation>
    <scope>NUCLEOTIDE SEQUENCE [LARGE SCALE GENOMIC DNA]</scope>
    <source>
        <strain evidence="11">CG11_big_fil_rev_8_21_14_0_20_43_10</strain>
    </source>
</reference>
<gene>
    <name evidence="8" type="primary">fmt</name>
    <name evidence="11" type="ORF">COV41_00860</name>
</gene>
<feature type="domain" description="Formyl transferase C-terminal" evidence="10">
    <location>
        <begin position="238"/>
        <end position="336"/>
    </location>
</feature>
<keyword evidence="6 8" id="KW-0648">Protein biosynthesis</keyword>
<evidence type="ECO:0000256" key="7">
    <source>
        <dbReference type="ARBA" id="ARBA00048558"/>
    </source>
</evidence>
<dbReference type="CDD" id="cd08704">
    <property type="entry name" value="Met_tRNA_FMT_C"/>
    <property type="match status" value="1"/>
</dbReference>
<dbReference type="InterPro" id="IPR041711">
    <property type="entry name" value="Met-tRNA-FMT_N"/>
</dbReference>
<dbReference type="InterPro" id="IPR044135">
    <property type="entry name" value="Met-tRNA-FMT_C"/>
</dbReference>
<dbReference type="Proteomes" id="UP000236846">
    <property type="component" value="Unassembled WGS sequence"/>
</dbReference>
<dbReference type="InterPro" id="IPR005794">
    <property type="entry name" value="Fmt"/>
</dbReference>
<keyword evidence="5 8" id="KW-0808">Transferase</keyword>
<comment type="function">
    <text evidence="1 8">Attaches a formyl group to the free amino group of methionyl-tRNA(fMet). The formyl group appears to play a dual role in the initiator identity of N-formylmethionyl-tRNA by promoting its recognition by IF2 and preventing the misappropriation of this tRNA by the elongation apparatus.</text>
</comment>
<dbReference type="EC" id="2.1.2.9" evidence="3 8"/>
<evidence type="ECO:0000256" key="3">
    <source>
        <dbReference type="ARBA" id="ARBA00012261"/>
    </source>
</evidence>
<dbReference type="GO" id="GO:0005829">
    <property type="term" value="C:cytosol"/>
    <property type="evidence" value="ECO:0007669"/>
    <property type="project" value="TreeGrafter"/>
</dbReference>
<dbReference type="Pfam" id="PF00551">
    <property type="entry name" value="Formyl_trans_N"/>
    <property type="match status" value="1"/>
</dbReference>
<dbReference type="SUPFAM" id="SSF53328">
    <property type="entry name" value="Formyltransferase"/>
    <property type="match status" value="1"/>
</dbReference>